<protein>
    <recommendedName>
        <fullName evidence="2">Helicase C-terminal domain-containing protein</fullName>
    </recommendedName>
</protein>
<evidence type="ECO:0000256" key="1">
    <source>
        <dbReference type="ARBA" id="ARBA00022801"/>
    </source>
</evidence>
<keyword evidence="4" id="KW-1185">Reference proteome</keyword>
<keyword evidence="1" id="KW-0378">Hydrolase</keyword>
<gene>
    <name evidence="3" type="ORF">THRCLA_00192</name>
</gene>
<name>A0A1W0AC43_9STRA</name>
<proteinExistence type="predicted"/>
<dbReference type="SMART" id="SM00490">
    <property type="entry name" value="HELICc"/>
    <property type="match status" value="1"/>
</dbReference>
<evidence type="ECO:0000313" key="4">
    <source>
        <dbReference type="Proteomes" id="UP000243217"/>
    </source>
</evidence>
<dbReference type="STRING" id="74557.A0A1W0AC43"/>
<dbReference type="PROSITE" id="PS51194">
    <property type="entry name" value="HELICASE_CTER"/>
    <property type="match status" value="1"/>
</dbReference>
<dbReference type="EMBL" id="JNBS01000072">
    <property type="protein sequence ID" value="OQS07815.1"/>
    <property type="molecule type" value="Genomic_DNA"/>
</dbReference>
<dbReference type="GO" id="GO:0017025">
    <property type="term" value="F:TBP-class protein binding"/>
    <property type="evidence" value="ECO:0007669"/>
    <property type="project" value="InterPro"/>
</dbReference>
<dbReference type="Gene3D" id="3.40.50.300">
    <property type="entry name" value="P-loop containing nucleotide triphosphate hydrolases"/>
    <property type="match status" value="1"/>
</dbReference>
<dbReference type="InterPro" id="IPR027417">
    <property type="entry name" value="P-loop_NTPase"/>
</dbReference>
<reference evidence="3 4" key="1">
    <citation type="journal article" date="2014" name="Genome Biol. Evol.">
        <title>The secreted proteins of Achlya hypogyna and Thraustotheca clavata identify the ancestral oomycete secretome and reveal gene acquisitions by horizontal gene transfer.</title>
        <authorList>
            <person name="Misner I."/>
            <person name="Blouin N."/>
            <person name="Leonard G."/>
            <person name="Richards T.A."/>
            <person name="Lane C.E."/>
        </authorList>
    </citation>
    <scope>NUCLEOTIDE SEQUENCE [LARGE SCALE GENOMIC DNA]</scope>
    <source>
        <strain evidence="3 4">ATCC 34112</strain>
    </source>
</reference>
<evidence type="ECO:0000259" key="2">
    <source>
        <dbReference type="PROSITE" id="PS51194"/>
    </source>
</evidence>
<dbReference type="AlphaFoldDB" id="A0A1W0AC43"/>
<dbReference type="PANTHER" id="PTHR36498">
    <property type="entry name" value="TATA-BINDING PROTEIN-ASSOCIATED FACTOR 172"/>
    <property type="match status" value="1"/>
</dbReference>
<dbReference type="PANTHER" id="PTHR36498:SF1">
    <property type="entry name" value="TATA-BINDING PROTEIN-ASSOCIATED FACTOR 172"/>
    <property type="match status" value="1"/>
</dbReference>
<evidence type="ECO:0000313" key="3">
    <source>
        <dbReference type="EMBL" id="OQS07815.1"/>
    </source>
</evidence>
<dbReference type="GO" id="GO:0003677">
    <property type="term" value="F:DNA binding"/>
    <property type="evidence" value="ECO:0007669"/>
    <property type="project" value="InterPro"/>
</dbReference>
<dbReference type="InterPro" id="IPR044972">
    <property type="entry name" value="Mot1"/>
</dbReference>
<dbReference type="InterPro" id="IPR049730">
    <property type="entry name" value="SNF2/RAD54-like_C"/>
</dbReference>
<dbReference type="InterPro" id="IPR001650">
    <property type="entry name" value="Helicase_C-like"/>
</dbReference>
<dbReference type="Pfam" id="PF00271">
    <property type="entry name" value="Helicase_C"/>
    <property type="match status" value="1"/>
</dbReference>
<feature type="domain" description="Helicase C-terminal" evidence="2">
    <location>
        <begin position="1"/>
        <end position="125"/>
    </location>
</feature>
<dbReference type="GO" id="GO:0016887">
    <property type="term" value="F:ATP hydrolysis activity"/>
    <property type="evidence" value="ECO:0007669"/>
    <property type="project" value="InterPro"/>
</dbReference>
<accession>A0A1W0AC43</accession>
<dbReference type="OrthoDB" id="10252227at2759"/>
<sequence>MVDHCQAYEHQHLHALQQTIVDRYNSDSEIQALLLTTAIGGLGLNLTSADTVIFIEHSWNPFTDLQAMDRAHRLGQTKTVMVYRLLAKGTIEEDVMTCQRFKTAMAAAVIGSDGNNEATDLKALAVPQDAQERPKKRTKGLDSILEEMGELWDQAQYDSLGRSYDS</sequence>
<dbReference type="Proteomes" id="UP000243217">
    <property type="component" value="Unassembled WGS sequence"/>
</dbReference>
<dbReference type="SUPFAM" id="SSF52540">
    <property type="entry name" value="P-loop containing nucleoside triphosphate hydrolases"/>
    <property type="match status" value="1"/>
</dbReference>
<dbReference type="CDD" id="cd18793">
    <property type="entry name" value="SF2_C_SNF"/>
    <property type="match status" value="1"/>
</dbReference>
<organism evidence="3 4">
    <name type="scientific">Thraustotheca clavata</name>
    <dbReference type="NCBI Taxonomy" id="74557"/>
    <lineage>
        <taxon>Eukaryota</taxon>
        <taxon>Sar</taxon>
        <taxon>Stramenopiles</taxon>
        <taxon>Oomycota</taxon>
        <taxon>Saprolegniomycetes</taxon>
        <taxon>Saprolegniales</taxon>
        <taxon>Achlyaceae</taxon>
        <taxon>Thraustotheca</taxon>
    </lineage>
</organism>
<comment type="caution">
    <text evidence="3">The sequence shown here is derived from an EMBL/GenBank/DDBJ whole genome shotgun (WGS) entry which is preliminary data.</text>
</comment>